<feature type="site" description="Part of a proton relay during catalysis" evidence="11">
    <location>
        <position position="49"/>
    </location>
</feature>
<keyword evidence="6 11" id="KW-0220">Diaminopimelate biosynthesis</keyword>
<keyword evidence="8 11" id="KW-0456">Lyase</keyword>
<dbReference type="PATRIC" id="fig|1132509.6.peg.3932"/>
<comment type="pathway">
    <text evidence="2 11">Amino-acid biosynthesis; L-lysine biosynthesis via DAP pathway; (S)-tetrahydrodipicolinate from L-aspartate: step 3/4.</text>
</comment>
<gene>
    <name evidence="11" type="primary">dapA</name>
    <name evidence="15" type="ORF">C447_16967</name>
</gene>
<dbReference type="PROSITE" id="PS00665">
    <property type="entry name" value="DHDPS_1"/>
    <property type="match status" value="1"/>
</dbReference>
<dbReference type="EMBL" id="AOMB01000044">
    <property type="protein sequence ID" value="EMA35482.1"/>
    <property type="molecule type" value="Genomic_DNA"/>
</dbReference>
<evidence type="ECO:0000256" key="4">
    <source>
        <dbReference type="ARBA" id="ARBA00022490"/>
    </source>
</evidence>
<keyword evidence="5 11" id="KW-0028">Amino-acid biosynthesis</keyword>
<dbReference type="PIRSF" id="PIRSF001365">
    <property type="entry name" value="DHDPS"/>
    <property type="match status" value="1"/>
</dbReference>
<keyword evidence="4 11" id="KW-0963">Cytoplasm</keyword>
<dbReference type="UniPathway" id="UPA00034">
    <property type="reaction ID" value="UER00017"/>
</dbReference>
<feature type="binding site" evidence="11 13">
    <location>
        <position position="207"/>
    </location>
    <ligand>
        <name>pyruvate</name>
        <dbReference type="ChEBI" id="CHEBI:15361"/>
    </ligand>
</feature>
<name>M0LPK8_9EURY</name>
<dbReference type="RefSeq" id="WP_007696024.1">
    <property type="nucleotide sequence ID" value="NZ_AJRK01000023.1"/>
</dbReference>
<keyword evidence="16" id="KW-1185">Reference proteome</keyword>
<dbReference type="GO" id="GO:0008675">
    <property type="term" value="F:2-dehydro-3-deoxy-phosphogluconate aldolase activity"/>
    <property type="evidence" value="ECO:0007669"/>
    <property type="project" value="UniProtKB-ARBA"/>
</dbReference>
<dbReference type="GO" id="GO:0019877">
    <property type="term" value="P:diaminopimelate biosynthetic process"/>
    <property type="evidence" value="ECO:0007669"/>
    <property type="project" value="UniProtKB-UniRule"/>
</dbReference>
<dbReference type="HAMAP" id="MF_00418">
    <property type="entry name" value="DapA"/>
    <property type="match status" value="1"/>
</dbReference>
<comment type="subcellular location">
    <subcellularLocation>
        <location evidence="11">Cytoplasm</location>
    </subcellularLocation>
</comment>
<evidence type="ECO:0000256" key="11">
    <source>
        <dbReference type="HAMAP-Rule" id="MF_00418"/>
    </source>
</evidence>
<evidence type="ECO:0000256" key="3">
    <source>
        <dbReference type="ARBA" id="ARBA00012086"/>
    </source>
</evidence>
<dbReference type="InterPro" id="IPR013785">
    <property type="entry name" value="Aldolase_TIM"/>
</dbReference>
<keyword evidence="9 11" id="KW-0704">Schiff base</keyword>
<dbReference type="InterPro" id="IPR002220">
    <property type="entry name" value="DapA-like"/>
</dbReference>
<comment type="subunit">
    <text evidence="11">Homotetramer; dimer of dimers.</text>
</comment>
<evidence type="ECO:0000256" key="6">
    <source>
        <dbReference type="ARBA" id="ARBA00022915"/>
    </source>
</evidence>
<feature type="site" description="L-lysine inhibitor binding" evidence="14">
    <location>
        <position position="109"/>
    </location>
</feature>
<dbReference type="InterPro" id="IPR020624">
    <property type="entry name" value="Schiff_base-form_aldolases_CS"/>
</dbReference>
<dbReference type="PANTHER" id="PTHR12128">
    <property type="entry name" value="DIHYDRODIPICOLINATE SYNTHASE"/>
    <property type="match status" value="1"/>
</dbReference>
<evidence type="ECO:0000256" key="10">
    <source>
        <dbReference type="ARBA" id="ARBA00047836"/>
    </source>
</evidence>
<comment type="caution">
    <text evidence="11">Was originally thought to be a dihydrodipicolinate synthase (DHDPS), catalyzing the condensation of (S)-aspartate-beta-semialdehyde [(S)-ASA] and pyruvate to dihydrodipicolinate (DHDP). However, it was shown in E.coli that the product of the enzymatic reaction is not dihydrodipicolinate but in fact (4S)-4-hydroxy-2,3,4,5-tetrahydro-(2S)-dipicolinic acid (HTPA), and that the consecutive dehydration reaction leading to DHDP is not spontaneous but catalyzed by DapB.</text>
</comment>
<feature type="active site" description="Schiff-base intermediate with substrate" evidence="11 12">
    <location>
        <position position="164"/>
    </location>
</feature>
<dbReference type="eggNOG" id="arCOG04172">
    <property type="taxonomic scope" value="Archaea"/>
</dbReference>
<accession>M0LPK8</accession>
<dbReference type="PANTHER" id="PTHR12128:SF66">
    <property type="entry name" value="4-HYDROXY-2-OXOGLUTARATE ALDOLASE, MITOCHONDRIAL"/>
    <property type="match status" value="1"/>
</dbReference>
<protein>
    <recommendedName>
        <fullName evidence="3 11">4-hydroxy-tetrahydrodipicolinate synthase</fullName>
        <shortName evidence="11">HTPA synthase</shortName>
        <ecNumber evidence="3 11">4.3.3.7</ecNumber>
    </recommendedName>
</protein>
<evidence type="ECO:0000313" key="15">
    <source>
        <dbReference type="EMBL" id="EMA35482.1"/>
    </source>
</evidence>
<evidence type="ECO:0000256" key="5">
    <source>
        <dbReference type="ARBA" id="ARBA00022605"/>
    </source>
</evidence>
<dbReference type="GO" id="GO:0009089">
    <property type="term" value="P:lysine biosynthetic process via diaminopimelate"/>
    <property type="evidence" value="ECO:0007669"/>
    <property type="project" value="UniProtKB-UniRule"/>
</dbReference>
<comment type="similarity">
    <text evidence="11">Belongs to the DapA family.</text>
</comment>
<evidence type="ECO:0000256" key="12">
    <source>
        <dbReference type="PIRSR" id="PIRSR001365-1"/>
    </source>
</evidence>
<reference evidence="15 16" key="1">
    <citation type="journal article" date="2014" name="PLoS Genet.">
        <title>Phylogenetically driven sequencing of extremely halophilic archaea reveals strategies for static and dynamic osmo-response.</title>
        <authorList>
            <person name="Becker E.A."/>
            <person name="Seitzer P.M."/>
            <person name="Tritt A."/>
            <person name="Larsen D."/>
            <person name="Krusor M."/>
            <person name="Yao A.I."/>
            <person name="Wu D."/>
            <person name="Madern D."/>
            <person name="Eisen J.A."/>
            <person name="Darling A.E."/>
            <person name="Facciotti M.T."/>
        </authorList>
    </citation>
    <scope>NUCLEOTIDE SEQUENCE [LARGE SCALE GENOMIC DNA]</scope>
    <source>
        <strain evidence="15 16">100A6</strain>
    </source>
</reference>
<comment type="catalytic activity">
    <reaction evidence="10 11">
        <text>L-aspartate 4-semialdehyde + pyruvate = (2S,4S)-4-hydroxy-2,3,4,5-tetrahydrodipicolinate + H2O + H(+)</text>
        <dbReference type="Rhea" id="RHEA:34171"/>
        <dbReference type="ChEBI" id="CHEBI:15361"/>
        <dbReference type="ChEBI" id="CHEBI:15377"/>
        <dbReference type="ChEBI" id="CHEBI:15378"/>
        <dbReference type="ChEBI" id="CHEBI:67139"/>
        <dbReference type="ChEBI" id="CHEBI:537519"/>
        <dbReference type="EC" id="4.3.3.7"/>
    </reaction>
</comment>
<dbReference type="AlphaFoldDB" id="M0LPK8"/>
<dbReference type="CDD" id="cd00950">
    <property type="entry name" value="DHDPS"/>
    <property type="match status" value="1"/>
</dbReference>
<sequence>MTHQIDLDGVFPAMATPFEADESIDFDGLRAEARRLAQAGVDGLVPVGTTGESATMTHDEHVAVVETVAEAVSIPVVAGAGSNSTREAVELAERTRDAGADALLLISPYYNKPEPAGMETHFRTVADAVDLPQVVYNVPGRTGRTIEVDTAVTLAEHPNVVGYKSASGDLAAVSEVIERTRESDFAVLSGEDAVTLSTLATGGRGTISVAANVEPERVSRMVHAGLDGDFERARERHHELGPLFRALFWETNPIPLKEALSIRGHMDPTMRSPLSRLSAKRRDALAEILADLDTDDRRTPAEVER</sequence>
<dbReference type="PRINTS" id="PR00146">
    <property type="entry name" value="DHPICSNTHASE"/>
</dbReference>
<keyword evidence="7 11" id="KW-0457">Lysine biosynthesis</keyword>
<dbReference type="NCBIfam" id="TIGR00674">
    <property type="entry name" value="dapA"/>
    <property type="match status" value="1"/>
</dbReference>
<feature type="binding site" evidence="11 13">
    <location>
        <position position="50"/>
    </location>
    <ligand>
        <name>pyruvate</name>
        <dbReference type="ChEBI" id="CHEBI:15361"/>
    </ligand>
</feature>
<evidence type="ECO:0000256" key="1">
    <source>
        <dbReference type="ARBA" id="ARBA00003294"/>
    </source>
</evidence>
<dbReference type="OrthoDB" id="33636at2157"/>
<feature type="site" description="L-lysine inhibitor binding; via carbonyl oxygen" evidence="14">
    <location>
        <position position="49"/>
    </location>
</feature>
<evidence type="ECO:0000256" key="14">
    <source>
        <dbReference type="PIRSR" id="PIRSR001365-3"/>
    </source>
</evidence>
<evidence type="ECO:0000256" key="13">
    <source>
        <dbReference type="PIRSR" id="PIRSR001365-2"/>
    </source>
</evidence>
<feature type="site" description="L-lysine inhibitor binding; via carbonyl oxygen" evidence="14">
    <location>
        <position position="54"/>
    </location>
</feature>
<comment type="caution">
    <text evidence="15">The sequence shown here is derived from an EMBL/GenBank/DDBJ whole genome shotgun (WGS) entry which is preliminary data.</text>
</comment>
<dbReference type="InterPro" id="IPR005263">
    <property type="entry name" value="DapA"/>
</dbReference>
<evidence type="ECO:0000256" key="2">
    <source>
        <dbReference type="ARBA" id="ARBA00005120"/>
    </source>
</evidence>
<proteinExistence type="inferred from homology"/>
<evidence type="ECO:0000256" key="7">
    <source>
        <dbReference type="ARBA" id="ARBA00023154"/>
    </source>
</evidence>
<dbReference type="GO" id="GO:0005737">
    <property type="term" value="C:cytoplasm"/>
    <property type="evidence" value="ECO:0007669"/>
    <property type="project" value="UniProtKB-SubCell"/>
</dbReference>
<feature type="site" description="Part of a proton relay during catalysis" evidence="11 14">
    <location>
        <position position="110"/>
    </location>
</feature>
<evidence type="ECO:0000256" key="8">
    <source>
        <dbReference type="ARBA" id="ARBA00023239"/>
    </source>
</evidence>
<dbReference type="SUPFAM" id="SSF51569">
    <property type="entry name" value="Aldolase"/>
    <property type="match status" value="1"/>
</dbReference>
<feature type="site" description="L-lysine inhibitor binding" evidence="14">
    <location>
        <position position="83"/>
    </location>
</feature>
<dbReference type="Proteomes" id="UP000011566">
    <property type="component" value="Unassembled WGS sequence"/>
</dbReference>
<dbReference type="Gene3D" id="3.20.20.70">
    <property type="entry name" value="Aldolase class I"/>
    <property type="match status" value="1"/>
</dbReference>
<evidence type="ECO:0000256" key="9">
    <source>
        <dbReference type="ARBA" id="ARBA00023270"/>
    </source>
</evidence>
<comment type="function">
    <text evidence="1 11">Catalyzes the condensation of (S)-aspartate-beta-semialdehyde [(S)-ASA] and pyruvate to 4-hydroxy-tetrahydrodipicolinate (HTPA).</text>
</comment>
<dbReference type="SMART" id="SM01130">
    <property type="entry name" value="DHDPS"/>
    <property type="match status" value="1"/>
</dbReference>
<dbReference type="GO" id="GO:0008840">
    <property type="term" value="F:4-hydroxy-tetrahydrodipicolinate synthase activity"/>
    <property type="evidence" value="ECO:0007669"/>
    <property type="project" value="UniProtKB-UniRule"/>
</dbReference>
<evidence type="ECO:0000313" key="16">
    <source>
        <dbReference type="Proteomes" id="UP000011566"/>
    </source>
</evidence>
<feature type="site" description="L-lysine inhibitor binding" evidence="14">
    <location>
        <position position="87"/>
    </location>
</feature>
<feature type="active site" description="Proton donor/acceptor" evidence="11 12">
    <location>
        <position position="136"/>
    </location>
</feature>
<dbReference type="Pfam" id="PF00701">
    <property type="entry name" value="DHDPS"/>
    <property type="match status" value="1"/>
</dbReference>
<dbReference type="EC" id="4.3.3.7" evidence="3 11"/>
<organism evidence="15 16">
    <name type="scientific">Halococcus hamelinensis 100A6</name>
    <dbReference type="NCBI Taxonomy" id="1132509"/>
    <lineage>
        <taxon>Archaea</taxon>
        <taxon>Methanobacteriati</taxon>
        <taxon>Methanobacteriota</taxon>
        <taxon>Stenosarchaea group</taxon>
        <taxon>Halobacteria</taxon>
        <taxon>Halobacteriales</taxon>
        <taxon>Halococcaceae</taxon>
        <taxon>Halococcus</taxon>
    </lineage>
</organism>